<evidence type="ECO:0000313" key="3">
    <source>
        <dbReference type="Proteomes" id="UP000694621"/>
    </source>
</evidence>
<evidence type="ECO:0000313" key="2">
    <source>
        <dbReference type="Ensembl" id="ENSAMXP00005035869.1"/>
    </source>
</evidence>
<feature type="region of interest" description="Disordered" evidence="1">
    <location>
        <begin position="52"/>
        <end position="72"/>
    </location>
</feature>
<dbReference type="Ensembl" id="ENSAMXT00005039124.1">
    <property type="protein sequence ID" value="ENSAMXP00005035869.1"/>
    <property type="gene ID" value="ENSAMXG00005017186.1"/>
</dbReference>
<dbReference type="AlphaFoldDB" id="A0A8B9RDY9"/>
<feature type="region of interest" description="Disordered" evidence="1">
    <location>
        <begin position="1"/>
        <end position="31"/>
    </location>
</feature>
<accession>A0A8B9RDY9</accession>
<dbReference type="Proteomes" id="UP000694621">
    <property type="component" value="Unplaced"/>
</dbReference>
<feature type="compositionally biased region" description="Polar residues" evidence="1">
    <location>
        <begin position="7"/>
        <end position="16"/>
    </location>
</feature>
<evidence type="ECO:0000256" key="1">
    <source>
        <dbReference type="SAM" id="MobiDB-lite"/>
    </source>
</evidence>
<name>A0A8B9RDY9_ASTMX</name>
<protein>
    <submittedName>
        <fullName evidence="2">Uncharacterized protein</fullName>
    </submittedName>
</protein>
<organism evidence="2 3">
    <name type="scientific">Astyanax mexicanus</name>
    <name type="common">Blind cave fish</name>
    <name type="synonym">Astyanax fasciatus mexicanus</name>
    <dbReference type="NCBI Taxonomy" id="7994"/>
    <lineage>
        <taxon>Eukaryota</taxon>
        <taxon>Metazoa</taxon>
        <taxon>Chordata</taxon>
        <taxon>Craniata</taxon>
        <taxon>Vertebrata</taxon>
        <taxon>Euteleostomi</taxon>
        <taxon>Actinopterygii</taxon>
        <taxon>Neopterygii</taxon>
        <taxon>Teleostei</taxon>
        <taxon>Ostariophysi</taxon>
        <taxon>Characiformes</taxon>
        <taxon>Characoidei</taxon>
        <taxon>Acestrorhamphidae</taxon>
        <taxon>Acestrorhamphinae</taxon>
        <taxon>Astyanax</taxon>
    </lineage>
</organism>
<reference evidence="2" key="1">
    <citation type="submission" date="2025-08" db="UniProtKB">
        <authorList>
            <consortium name="Ensembl"/>
        </authorList>
    </citation>
    <scope>IDENTIFICATION</scope>
</reference>
<proteinExistence type="predicted"/>
<sequence length="72" mass="7580">MIRFGKSQATGNSSPHIITIPDPTHTQSNAVNPDLLHPSPLDLLQTLPDNVGHLGALPPGERGGVTAKHLTE</sequence>